<dbReference type="EMBL" id="QLLR01000015">
    <property type="protein sequence ID" value="RAJ29108.1"/>
    <property type="molecule type" value="Genomic_DNA"/>
</dbReference>
<gene>
    <name evidence="2" type="ORF">LY11_03000</name>
</gene>
<feature type="transmembrane region" description="Helical" evidence="1">
    <location>
        <begin position="171"/>
        <end position="195"/>
    </location>
</feature>
<feature type="transmembrane region" description="Helical" evidence="1">
    <location>
        <begin position="98"/>
        <end position="122"/>
    </location>
</feature>
<accession>A0A327SK50</accession>
<organism evidence="2 3">
    <name type="scientific">Pedobacter cryoconitis</name>
    <dbReference type="NCBI Taxonomy" id="188932"/>
    <lineage>
        <taxon>Bacteria</taxon>
        <taxon>Pseudomonadati</taxon>
        <taxon>Bacteroidota</taxon>
        <taxon>Sphingobacteriia</taxon>
        <taxon>Sphingobacteriales</taxon>
        <taxon>Sphingobacteriaceae</taxon>
        <taxon>Pedobacter</taxon>
    </lineage>
</organism>
<proteinExistence type="predicted"/>
<dbReference type="OrthoDB" id="758770at2"/>
<sequence>MYLSGDYFIIMLLGAGALAVLLLGLLLSIVVFYSRKTVPEIIAWICGGLSLALYAAFAYFGVSRQSEWFDAYLIAIFLIFFLLLKYRSKLAQGNKLKLVLIFRIVIILMTFSTLCKRVINYIVSSGVIDYQSGGLKIFYTCQTVIFWCMVTSSCIWYLYQVKPPLVKSEIFKTAVLFNWPVFFLTVTLGMLLFYIEYININNSTTISMLFNQKFLFGQMGFLIVGCTISAIIATSIYYYFQTGKNKTIINQ</sequence>
<evidence type="ECO:0000313" key="3">
    <source>
        <dbReference type="Proteomes" id="UP000249754"/>
    </source>
</evidence>
<name>A0A327SK50_9SPHI</name>
<dbReference type="Proteomes" id="UP000249754">
    <property type="component" value="Unassembled WGS sequence"/>
</dbReference>
<comment type="caution">
    <text evidence="2">The sequence shown here is derived from an EMBL/GenBank/DDBJ whole genome shotgun (WGS) entry which is preliminary data.</text>
</comment>
<dbReference type="RefSeq" id="WP_146610854.1">
    <property type="nucleotide sequence ID" value="NZ_QLLR01000015.1"/>
</dbReference>
<feature type="transmembrane region" description="Helical" evidence="1">
    <location>
        <begin position="68"/>
        <end position="86"/>
    </location>
</feature>
<evidence type="ECO:0000313" key="2">
    <source>
        <dbReference type="EMBL" id="RAJ29108.1"/>
    </source>
</evidence>
<feature type="transmembrane region" description="Helical" evidence="1">
    <location>
        <begin position="215"/>
        <end position="240"/>
    </location>
</feature>
<evidence type="ECO:0000256" key="1">
    <source>
        <dbReference type="SAM" id="Phobius"/>
    </source>
</evidence>
<feature type="transmembrane region" description="Helical" evidence="1">
    <location>
        <begin position="6"/>
        <end position="34"/>
    </location>
</feature>
<dbReference type="STRING" id="188932.AY601_2111"/>
<keyword evidence="1" id="KW-0472">Membrane</keyword>
<dbReference type="AlphaFoldDB" id="A0A327SK50"/>
<keyword evidence="1" id="KW-1133">Transmembrane helix</keyword>
<feature type="transmembrane region" description="Helical" evidence="1">
    <location>
        <begin position="41"/>
        <end position="62"/>
    </location>
</feature>
<reference evidence="2 3" key="1">
    <citation type="submission" date="2018-06" db="EMBL/GenBank/DDBJ databases">
        <title>Genomic Encyclopedia of Archaeal and Bacterial Type Strains, Phase II (KMG-II): from individual species to whole genera.</title>
        <authorList>
            <person name="Goeker M."/>
        </authorList>
    </citation>
    <scope>NUCLEOTIDE SEQUENCE [LARGE SCALE GENOMIC DNA]</scope>
    <source>
        <strain evidence="2 3">DSM 14825</strain>
    </source>
</reference>
<feature type="transmembrane region" description="Helical" evidence="1">
    <location>
        <begin position="137"/>
        <end position="159"/>
    </location>
</feature>
<protein>
    <submittedName>
        <fullName evidence="2">Uncharacterized protein</fullName>
    </submittedName>
</protein>
<keyword evidence="1" id="KW-0812">Transmembrane</keyword>